<organism evidence="8 9">
    <name type="scientific">Spiroplasma clarkii</name>
    <dbReference type="NCBI Taxonomy" id="2139"/>
    <lineage>
        <taxon>Bacteria</taxon>
        <taxon>Bacillati</taxon>
        <taxon>Mycoplasmatota</taxon>
        <taxon>Mollicutes</taxon>
        <taxon>Entomoplasmatales</taxon>
        <taxon>Spiroplasmataceae</taxon>
        <taxon>Spiroplasma</taxon>
    </lineage>
</organism>
<comment type="subcellular location">
    <subcellularLocation>
        <location evidence="1">Cell membrane</location>
        <topology evidence="1">Multi-pass membrane protein</topology>
    </subcellularLocation>
</comment>
<dbReference type="InterPro" id="IPR001851">
    <property type="entry name" value="ABC_transp_permease"/>
</dbReference>
<sequence length="584" mass="66662">MNKLEYFQKDYSEKTRKQIVNKYNVSIELLVESKENYNLKKNDVIYNISTIRERNLLKNQNKIDKLNSLLIQNKDKIEFLLNDKQISQQEFDQQIKIAEQDFSQNYAKKINELHAKAKKYNKKMDSLVDLKKLKFKEQIKNFEIKINKKIEVLESKKENAIKKIISDNQEFIETHEQNLLEKKKLKLKNSREYLAYEKFESDYQNKKFGELSYSEEKPKFEEKINKRVEKINRLGNFSLSRLTWKVASLDFYSEQKKIKTKNTLLSILDQSKLLIIILIIAIVAGFSNQYFFTQRTWINLLTNNLDLLLVAFGMTLIILTGGIDLSVGSLLAFSGAVLVKLLESDYNIYLALIISLATAMSFGLVSGWLISYVKLQPFIFTLVLMIVLRGANSILLNSTATLLPNNTLQFLVRPLLGNIPWTFFIAIAIYIFLFILMKWYKYGRHVYAVGGNTKASHLSGIKTKMVSTSVYVFSGALVFVGALFYVSKLNSIAPTSGNSLELDAIACVALGGTSLLGGKGGVTKTLMGWFVTCVLSTAMNMIGIDSYWQMIVKGSVILVAVLSDKKFGVIQKTKNLIMHFAYRI</sequence>
<evidence type="ECO:0000256" key="7">
    <source>
        <dbReference type="SAM" id="Phobius"/>
    </source>
</evidence>
<dbReference type="AlphaFoldDB" id="A0A2K8KFI8"/>
<feature type="transmembrane region" description="Helical" evidence="7">
    <location>
        <begin position="415"/>
        <end position="436"/>
    </location>
</feature>
<keyword evidence="3 7" id="KW-0812">Transmembrane</keyword>
<dbReference type="RefSeq" id="WP_169921826.1">
    <property type="nucleotide sequence ID" value="NZ_CP024870.1"/>
</dbReference>
<keyword evidence="4 7" id="KW-1133">Transmembrane helix</keyword>
<feature type="transmembrane region" description="Helical" evidence="7">
    <location>
        <begin position="348"/>
        <end position="370"/>
    </location>
</feature>
<feature type="transmembrane region" description="Helical" evidence="7">
    <location>
        <begin position="377"/>
        <end position="395"/>
    </location>
</feature>
<dbReference type="CDD" id="cd06579">
    <property type="entry name" value="TM_PBP1_transp_AraH_like"/>
    <property type="match status" value="1"/>
</dbReference>
<protein>
    <submittedName>
        <fullName evidence="8">Ribose ABC transporter permease</fullName>
    </submittedName>
</protein>
<keyword evidence="6" id="KW-0175">Coiled coil</keyword>
<dbReference type="Proteomes" id="UP000231179">
    <property type="component" value="Chromosome"/>
</dbReference>
<evidence type="ECO:0000313" key="8">
    <source>
        <dbReference type="EMBL" id="ATX70448.1"/>
    </source>
</evidence>
<dbReference type="PANTHER" id="PTHR32196:SF72">
    <property type="entry name" value="RIBOSE IMPORT PERMEASE PROTEIN RBSC"/>
    <property type="match status" value="1"/>
</dbReference>
<feature type="transmembrane region" description="Helical" evidence="7">
    <location>
        <begin position="468"/>
        <end position="486"/>
    </location>
</feature>
<keyword evidence="2" id="KW-1003">Cell membrane</keyword>
<proteinExistence type="predicted"/>
<dbReference type="EMBL" id="CP024870">
    <property type="protein sequence ID" value="ATX70448.1"/>
    <property type="molecule type" value="Genomic_DNA"/>
</dbReference>
<gene>
    <name evidence="8" type="primary">rbsC</name>
    <name evidence="8" type="ORF">SCLAR_v1c01150</name>
</gene>
<dbReference type="PANTHER" id="PTHR32196">
    <property type="entry name" value="ABC TRANSPORTER PERMEASE PROTEIN YPHD-RELATED-RELATED"/>
    <property type="match status" value="1"/>
</dbReference>
<keyword evidence="9" id="KW-1185">Reference proteome</keyword>
<dbReference type="GO" id="GO:0022857">
    <property type="term" value="F:transmembrane transporter activity"/>
    <property type="evidence" value="ECO:0007669"/>
    <property type="project" value="InterPro"/>
</dbReference>
<evidence type="ECO:0000313" key="9">
    <source>
        <dbReference type="Proteomes" id="UP000231179"/>
    </source>
</evidence>
<dbReference type="GO" id="GO:0005886">
    <property type="term" value="C:plasma membrane"/>
    <property type="evidence" value="ECO:0007669"/>
    <property type="project" value="UniProtKB-SubCell"/>
</dbReference>
<feature type="transmembrane region" description="Helical" evidence="7">
    <location>
        <begin position="526"/>
        <end position="544"/>
    </location>
</feature>
<evidence type="ECO:0000256" key="4">
    <source>
        <dbReference type="ARBA" id="ARBA00022989"/>
    </source>
</evidence>
<accession>A0A2K8KFI8</accession>
<keyword evidence="5 7" id="KW-0472">Membrane</keyword>
<evidence type="ECO:0000256" key="3">
    <source>
        <dbReference type="ARBA" id="ARBA00022692"/>
    </source>
</evidence>
<feature type="transmembrane region" description="Helical" evidence="7">
    <location>
        <begin position="305"/>
        <end position="328"/>
    </location>
</feature>
<feature type="transmembrane region" description="Helical" evidence="7">
    <location>
        <begin position="273"/>
        <end position="293"/>
    </location>
</feature>
<name>A0A2K8KFI8_9MOLU</name>
<evidence type="ECO:0000256" key="2">
    <source>
        <dbReference type="ARBA" id="ARBA00022475"/>
    </source>
</evidence>
<dbReference type="Pfam" id="PF02653">
    <property type="entry name" value="BPD_transp_2"/>
    <property type="match status" value="1"/>
</dbReference>
<evidence type="ECO:0000256" key="1">
    <source>
        <dbReference type="ARBA" id="ARBA00004651"/>
    </source>
</evidence>
<evidence type="ECO:0000256" key="6">
    <source>
        <dbReference type="SAM" id="Coils"/>
    </source>
</evidence>
<evidence type="ECO:0000256" key="5">
    <source>
        <dbReference type="ARBA" id="ARBA00023136"/>
    </source>
</evidence>
<reference evidence="8 9" key="1">
    <citation type="submission" date="2017-11" db="EMBL/GenBank/DDBJ databases">
        <title>Complete genome sequence of Spiroplasma clarkii CN-5 (DSM 19994).</title>
        <authorList>
            <person name="Tsai Y.-M."/>
            <person name="Chang A."/>
            <person name="Lo W.-S."/>
            <person name="Kuo C.-H."/>
        </authorList>
    </citation>
    <scope>NUCLEOTIDE SEQUENCE [LARGE SCALE GENOMIC DNA]</scope>
    <source>
        <strain evidence="8 9">CN-5</strain>
    </source>
</reference>
<feature type="coiled-coil region" evidence="6">
    <location>
        <begin position="103"/>
        <end position="170"/>
    </location>
</feature>